<proteinExistence type="predicted"/>
<accession>A0ABW4ZG60</accession>
<dbReference type="InterPro" id="IPR013424">
    <property type="entry name" value="Ice-binding_C"/>
</dbReference>
<sequence length="232" mass="24230">MKTVILSTLAATAPLLTAATLIDPSAITGHHQGDSLSGSGSILTTTNKAGITQTGGADSPVTWTHNSAWQNDWQGNQLSGATNSKLGWAVIDFGSTQTQLGEMLLWNVNEGSHSGRGMNAFNIYFATSPSVSAPAISATPTDYDFSSGGWTQLGATRNLTRADESGVNALDGSFDLSSIASAQYIGIEILSTHGENDRAGFAEVVFTAVPEPSSISLLGLGSLTLLLRRKRR</sequence>
<dbReference type="Gene3D" id="2.60.120.260">
    <property type="entry name" value="Galactose-binding domain-like"/>
    <property type="match status" value="1"/>
</dbReference>
<dbReference type="EMBL" id="JBHUJB010000083">
    <property type="protein sequence ID" value="MFD2160501.1"/>
    <property type="molecule type" value="Genomic_DNA"/>
</dbReference>
<protein>
    <submittedName>
        <fullName evidence="3">PEP-CTERM sorting domain-containing protein</fullName>
    </submittedName>
</protein>
<feature type="signal peptide" evidence="1">
    <location>
        <begin position="1"/>
        <end position="18"/>
    </location>
</feature>
<feature type="chain" id="PRO_5047227085" evidence="1">
    <location>
        <begin position="19"/>
        <end position="232"/>
    </location>
</feature>
<evidence type="ECO:0000313" key="4">
    <source>
        <dbReference type="Proteomes" id="UP001597389"/>
    </source>
</evidence>
<keyword evidence="1" id="KW-0732">Signal</keyword>
<organism evidence="3 4">
    <name type="scientific">Rubritalea tangerina</name>
    <dbReference type="NCBI Taxonomy" id="430798"/>
    <lineage>
        <taxon>Bacteria</taxon>
        <taxon>Pseudomonadati</taxon>
        <taxon>Verrucomicrobiota</taxon>
        <taxon>Verrucomicrobiia</taxon>
        <taxon>Verrucomicrobiales</taxon>
        <taxon>Rubritaleaceae</taxon>
        <taxon>Rubritalea</taxon>
    </lineage>
</organism>
<dbReference type="NCBIfam" id="TIGR02595">
    <property type="entry name" value="PEP_CTERM"/>
    <property type="match status" value="1"/>
</dbReference>
<reference evidence="4" key="1">
    <citation type="journal article" date="2019" name="Int. J. Syst. Evol. Microbiol.">
        <title>The Global Catalogue of Microorganisms (GCM) 10K type strain sequencing project: providing services to taxonomists for standard genome sequencing and annotation.</title>
        <authorList>
            <consortium name="The Broad Institute Genomics Platform"/>
            <consortium name="The Broad Institute Genome Sequencing Center for Infectious Disease"/>
            <person name="Wu L."/>
            <person name="Ma J."/>
        </authorList>
    </citation>
    <scope>NUCLEOTIDE SEQUENCE [LARGE SCALE GENOMIC DNA]</scope>
    <source>
        <strain evidence="4">CCUG 57942</strain>
    </source>
</reference>
<keyword evidence="4" id="KW-1185">Reference proteome</keyword>
<feature type="domain" description="Ice-binding protein C-terminal" evidence="2">
    <location>
        <begin position="208"/>
        <end position="230"/>
    </location>
</feature>
<evidence type="ECO:0000256" key="1">
    <source>
        <dbReference type="SAM" id="SignalP"/>
    </source>
</evidence>
<comment type="caution">
    <text evidence="3">The sequence shown here is derived from an EMBL/GenBank/DDBJ whole genome shotgun (WGS) entry which is preliminary data.</text>
</comment>
<dbReference type="Pfam" id="PF07589">
    <property type="entry name" value="PEP-CTERM"/>
    <property type="match status" value="1"/>
</dbReference>
<name>A0ABW4ZG60_9BACT</name>
<evidence type="ECO:0000313" key="3">
    <source>
        <dbReference type="EMBL" id="MFD2160501.1"/>
    </source>
</evidence>
<evidence type="ECO:0000259" key="2">
    <source>
        <dbReference type="Pfam" id="PF07589"/>
    </source>
</evidence>
<dbReference type="Proteomes" id="UP001597389">
    <property type="component" value="Unassembled WGS sequence"/>
</dbReference>
<gene>
    <name evidence="3" type="ORF">ACFSW8_16470</name>
</gene>
<dbReference type="RefSeq" id="WP_377088021.1">
    <property type="nucleotide sequence ID" value="NZ_JBHSJL010000014.1"/>
</dbReference>